<dbReference type="Gene3D" id="3.40.50.1820">
    <property type="entry name" value="alpha/beta hydrolase"/>
    <property type="match status" value="1"/>
</dbReference>
<organism evidence="2 3">
    <name type="scientific">Hydrogenophaga electricum</name>
    <dbReference type="NCBI Taxonomy" id="1230953"/>
    <lineage>
        <taxon>Bacteria</taxon>
        <taxon>Pseudomonadati</taxon>
        <taxon>Pseudomonadota</taxon>
        <taxon>Betaproteobacteria</taxon>
        <taxon>Burkholderiales</taxon>
        <taxon>Comamonadaceae</taxon>
        <taxon>Hydrogenophaga</taxon>
    </lineage>
</organism>
<sequence length="319" mass="35226">MLQLHSIRSYHIGGERRALQGRPVEQRVLAQGSAPRPIDMNGDHMVGQMYVQHYRQVAPVRPWPVVLWHGGGMTGANWETTPDGRDGWLQQWLAAGFDVIVTDAMERGRSSWAPWPELYTTAPISRSLQEGWEMFRIGPAAGYASAPQARRAHPGQQFPVDAFDQFACQWVPRWTGHDEPIMAAYGQLLDQVGPCLLVGHSQGGGFALRAAAQWPDRVKAVVALEPSGAPALQGASAGLRQVPHLVVWGDFFDQHPQWQRYRATVDAYTQGLQAQGVPVTPLVLAEHGLPGHSHFPMLDRQSDAVGRLVAHWLLDSASR</sequence>
<reference evidence="3" key="1">
    <citation type="journal article" date="2019" name="Int. J. Syst. Evol. Microbiol.">
        <title>The Global Catalogue of Microorganisms (GCM) 10K type strain sequencing project: providing services to taxonomists for standard genome sequencing and annotation.</title>
        <authorList>
            <consortium name="The Broad Institute Genomics Platform"/>
            <consortium name="The Broad Institute Genome Sequencing Center for Infectious Disease"/>
            <person name="Wu L."/>
            <person name="Ma J."/>
        </authorList>
    </citation>
    <scope>NUCLEOTIDE SEQUENCE [LARGE SCALE GENOMIC DNA]</scope>
    <source>
        <strain evidence="3">NBRC 109341</strain>
    </source>
</reference>
<accession>A0ABQ6C134</accession>
<evidence type="ECO:0000259" key="1">
    <source>
        <dbReference type="Pfam" id="PF00561"/>
    </source>
</evidence>
<dbReference type="PANTHER" id="PTHR43194:SF5">
    <property type="entry name" value="PIMELOYL-[ACYL-CARRIER PROTEIN] METHYL ESTER ESTERASE"/>
    <property type="match status" value="1"/>
</dbReference>
<gene>
    <name evidence="2" type="ORF">GCM10007935_15180</name>
</gene>
<keyword evidence="3" id="KW-1185">Reference proteome</keyword>
<comment type="caution">
    <text evidence="2">The sequence shown here is derived from an EMBL/GenBank/DDBJ whole genome shotgun (WGS) entry which is preliminary data.</text>
</comment>
<dbReference type="InterPro" id="IPR029058">
    <property type="entry name" value="AB_hydrolase_fold"/>
</dbReference>
<dbReference type="EMBL" id="BSPB01000008">
    <property type="protein sequence ID" value="GLS14088.1"/>
    <property type="molecule type" value="Genomic_DNA"/>
</dbReference>
<dbReference type="SUPFAM" id="SSF53474">
    <property type="entry name" value="alpha/beta-Hydrolases"/>
    <property type="match status" value="1"/>
</dbReference>
<protein>
    <submittedName>
        <fullName evidence="2">Esterase</fullName>
    </submittedName>
</protein>
<dbReference type="Proteomes" id="UP001156903">
    <property type="component" value="Unassembled WGS sequence"/>
</dbReference>
<evidence type="ECO:0000313" key="2">
    <source>
        <dbReference type="EMBL" id="GLS14088.1"/>
    </source>
</evidence>
<dbReference type="RefSeq" id="WP_284307282.1">
    <property type="nucleotide sequence ID" value="NZ_BSPB01000008.1"/>
</dbReference>
<name>A0ABQ6C134_9BURK</name>
<feature type="domain" description="AB hydrolase-1" evidence="1">
    <location>
        <begin position="64"/>
        <end position="229"/>
    </location>
</feature>
<proteinExistence type="predicted"/>
<dbReference type="PANTHER" id="PTHR43194">
    <property type="entry name" value="HYDROLASE ALPHA/BETA FOLD FAMILY"/>
    <property type="match status" value="1"/>
</dbReference>
<dbReference type="InterPro" id="IPR050228">
    <property type="entry name" value="Carboxylesterase_BioH"/>
</dbReference>
<dbReference type="Pfam" id="PF00561">
    <property type="entry name" value="Abhydrolase_1"/>
    <property type="match status" value="1"/>
</dbReference>
<dbReference type="InterPro" id="IPR000073">
    <property type="entry name" value="AB_hydrolase_1"/>
</dbReference>
<evidence type="ECO:0000313" key="3">
    <source>
        <dbReference type="Proteomes" id="UP001156903"/>
    </source>
</evidence>
<dbReference type="CDD" id="cd12808">
    <property type="entry name" value="Esterase_713_like-1"/>
    <property type="match status" value="1"/>
</dbReference>